<evidence type="ECO:0000259" key="2">
    <source>
        <dbReference type="Pfam" id="PF00582"/>
    </source>
</evidence>
<comment type="similarity">
    <text evidence="1">Belongs to the universal stress protein A family.</text>
</comment>
<keyword evidence="4" id="KW-1185">Reference proteome</keyword>
<evidence type="ECO:0000313" key="3">
    <source>
        <dbReference type="EMBL" id="MDF3838193.1"/>
    </source>
</evidence>
<dbReference type="PANTHER" id="PTHR46268">
    <property type="entry name" value="STRESS RESPONSE PROTEIN NHAX"/>
    <property type="match status" value="1"/>
</dbReference>
<dbReference type="Gene3D" id="3.40.50.12370">
    <property type="match status" value="1"/>
</dbReference>
<feature type="domain" description="UspA" evidence="2">
    <location>
        <begin position="3"/>
        <end position="144"/>
    </location>
</feature>
<evidence type="ECO:0000313" key="4">
    <source>
        <dbReference type="Proteomes" id="UP001216674"/>
    </source>
</evidence>
<feature type="domain" description="UspA" evidence="2">
    <location>
        <begin position="224"/>
        <end position="274"/>
    </location>
</feature>
<name>A0ABT6AZZ0_9BURK</name>
<reference evidence="3 4" key="1">
    <citation type="submission" date="2023-03" db="EMBL/GenBank/DDBJ databases">
        <title>Draft assemblies of triclosan tolerant bacteria isolated from returned activated sludge.</title>
        <authorList>
            <person name="Van Hamelsveld S."/>
        </authorList>
    </citation>
    <scope>NUCLEOTIDE SEQUENCE [LARGE SCALE GENOMIC DNA]</scope>
    <source>
        <strain evidence="3 4">GW210010_S58</strain>
    </source>
</reference>
<dbReference type="SUPFAM" id="SSF52402">
    <property type="entry name" value="Adenine nucleotide alpha hydrolases-like"/>
    <property type="match status" value="2"/>
</dbReference>
<gene>
    <name evidence="3" type="ORF">P3W85_35445</name>
</gene>
<proteinExistence type="inferred from homology"/>
<dbReference type="RefSeq" id="WP_276268193.1">
    <property type="nucleotide sequence ID" value="NZ_JARJLM010000570.1"/>
</dbReference>
<dbReference type="PANTHER" id="PTHR46268:SF15">
    <property type="entry name" value="UNIVERSAL STRESS PROTEIN HP_0031"/>
    <property type="match status" value="1"/>
</dbReference>
<dbReference type="Proteomes" id="UP001216674">
    <property type="component" value="Unassembled WGS sequence"/>
</dbReference>
<dbReference type="InterPro" id="IPR006015">
    <property type="entry name" value="Universal_stress_UspA"/>
</dbReference>
<dbReference type="EMBL" id="JARJLM010000570">
    <property type="protein sequence ID" value="MDF3838193.1"/>
    <property type="molecule type" value="Genomic_DNA"/>
</dbReference>
<dbReference type="Pfam" id="PF00582">
    <property type="entry name" value="Usp"/>
    <property type="match status" value="2"/>
</dbReference>
<comment type="caution">
    <text evidence="3">The sequence shown here is derived from an EMBL/GenBank/DDBJ whole genome shotgun (WGS) entry which is preliminary data.</text>
</comment>
<sequence>MEYASIMVHLDTSPRALDRLGIAARLAAARNARLIGLYAGFAPDAAWFYLMEGAATYVEEDHQRRDDAREAVRQRFLETTRDLGVEAGWRAVEGAPLTTALREVREADLVVAGQYDPADPDSFVATRFLETLVLDSGRPVLVIPYAGKFDVPGARAMVAWNGSREATRALHDAMPLIAGGAARVLCAQGAGPRPDASLPGHAVAALASHGVQADVEHCQEGSDLAIGEMLLSRAADFGADLVVMGAYGRGRLRELVLGGVTRTMLDSMTLPVLMSH</sequence>
<protein>
    <submittedName>
        <fullName evidence="3">Universal stress protein</fullName>
    </submittedName>
</protein>
<organism evidence="3 4">
    <name type="scientific">Cupriavidus basilensis</name>
    <dbReference type="NCBI Taxonomy" id="68895"/>
    <lineage>
        <taxon>Bacteria</taxon>
        <taxon>Pseudomonadati</taxon>
        <taxon>Pseudomonadota</taxon>
        <taxon>Betaproteobacteria</taxon>
        <taxon>Burkholderiales</taxon>
        <taxon>Burkholderiaceae</taxon>
        <taxon>Cupriavidus</taxon>
    </lineage>
</organism>
<accession>A0ABT6AZZ0</accession>
<dbReference type="CDD" id="cd00293">
    <property type="entry name" value="USP-like"/>
    <property type="match status" value="1"/>
</dbReference>
<dbReference type="InterPro" id="IPR006016">
    <property type="entry name" value="UspA"/>
</dbReference>
<evidence type="ECO:0000256" key="1">
    <source>
        <dbReference type="ARBA" id="ARBA00008791"/>
    </source>
</evidence>
<dbReference type="PRINTS" id="PR01438">
    <property type="entry name" value="UNVRSLSTRESS"/>
</dbReference>